<reference evidence="2" key="2">
    <citation type="submission" date="2023-05" db="EMBL/GenBank/DDBJ databases">
        <authorList>
            <person name="Schelkunov M.I."/>
        </authorList>
    </citation>
    <scope>NUCLEOTIDE SEQUENCE</scope>
    <source>
        <strain evidence="2">Hsosn_3</strain>
        <tissue evidence="2">Leaf</tissue>
    </source>
</reference>
<evidence type="ECO:0000256" key="1">
    <source>
        <dbReference type="SAM" id="MobiDB-lite"/>
    </source>
</evidence>
<evidence type="ECO:0008006" key="4">
    <source>
        <dbReference type="Google" id="ProtNLM"/>
    </source>
</evidence>
<accession>A0AAD8N3Y0</accession>
<sequence length="103" mass="11387">MSTTQRSESMNAFFDDYVNAITSLRELVGHPSTKRKRSKIETAVKTLKKKSKKSGKTDGTRPNLIDLNVPSEVIFTPLPNNSRVEVLTSTSETTNTNVLAAFV</sequence>
<reference evidence="2" key="1">
    <citation type="submission" date="2023-02" db="EMBL/GenBank/DDBJ databases">
        <title>Genome of toxic invasive species Heracleum sosnowskyi carries increased number of genes despite the absence of recent whole-genome duplications.</title>
        <authorList>
            <person name="Schelkunov M."/>
            <person name="Shtratnikova V."/>
            <person name="Makarenko M."/>
            <person name="Klepikova A."/>
            <person name="Omelchenko D."/>
            <person name="Novikova G."/>
            <person name="Obukhova E."/>
            <person name="Bogdanov V."/>
            <person name="Penin A."/>
            <person name="Logacheva M."/>
        </authorList>
    </citation>
    <scope>NUCLEOTIDE SEQUENCE</scope>
    <source>
        <strain evidence="2">Hsosn_3</strain>
        <tissue evidence="2">Leaf</tissue>
    </source>
</reference>
<dbReference type="EMBL" id="JAUIZM010000003">
    <property type="protein sequence ID" value="KAK1395087.1"/>
    <property type="molecule type" value="Genomic_DNA"/>
</dbReference>
<gene>
    <name evidence="2" type="ORF">POM88_014143</name>
</gene>
<feature type="region of interest" description="Disordered" evidence="1">
    <location>
        <begin position="29"/>
        <end position="63"/>
    </location>
</feature>
<dbReference type="AlphaFoldDB" id="A0AAD8N3Y0"/>
<keyword evidence="3" id="KW-1185">Reference proteome</keyword>
<protein>
    <recommendedName>
        <fullName evidence="4">Protein FAR1-RELATED SEQUENCE</fullName>
    </recommendedName>
</protein>
<evidence type="ECO:0000313" key="2">
    <source>
        <dbReference type="EMBL" id="KAK1395087.1"/>
    </source>
</evidence>
<proteinExistence type="predicted"/>
<name>A0AAD8N3Y0_9APIA</name>
<dbReference type="Proteomes" id="UP001237642">
    <property type="component" value="Unassembled WGS sequence"/>
</dbReference>
<comment type="caution">
    <text evidence="2">The sequence shown here is derived from an EMBL/GenBank/DDBJ whole genome shotgun (WGS) entry which is preliminary data.</text>
</comment>
<evidence type="ECO:0000313" key="3">
    <source>
        <dbReference type="Proteomes" id="UP001237642"/>
    </source>
</evidence>
<organism evidence="2 3">
    <name type="scientific">Heracleum sosnowskyi</name>
    <dbReference type="NCBI Taxonomy" id="360622"/>
    <lineage>
        <taxon>Eukaryota</taxon>
        <taxon>Viridiplantae</taxon>
        <taxon>Streptophyta</taxon>
        <taxon>Embryophyta</taxon>
        <taxon>Tracheophyta</taxon>
        <taxon>Spermatophyta</taxon>
        <taxon>Magnoliopsida</taxon>
        <taxon>eudicotyledons</taxon>
        <taxon>Gunneridae</taxon>
        <taxon>Pentapetalae</taxon>
        <taxon>asterids</taxon>
        <taxon>campanulids</taxon>
        <taxon>Apiales</taxon>
        <taxon>Apiaceae</taxon>
        <taxon>Apioideae</taxon>
        <taxon>apioid superclade</taxon>
        <taxon>Tordylieae</taxon>
        <taxon>Tordyliinae</taxon>
        <taxon>Heracleum</taxon>
    </lineage>
</organism>